<dbReference type="Pfam" id="PF00753">
    <property type="entry name" value="Lactamase_B"/>
    <property type="match status" value="1"/>
</dbReference>
<dbReference type="CDD" id="cd06262">
    <property type="entry name" value="metallo-hydrolase-like_MBL-fold"/>
    <property type="match status" value="1"/>
</dbReference>
<dbReference type="GO" id="GO:0046872">
    <property type="term" value="F:metal ion binding"/>
    <property type="evidence" value="ECO:0007669"/>
    <property type="project" value="UniProtKB-KW"/>
</dbReference>
<evidence type="ECO:0000259" key="5">
    <source>
        <dbReference type="SMART" id="SM00849"/>
    </source>
</evidence>
<protein>
    <submittedName>
        <fullName evidence="6">Hydroxyacylglutathione hydrolase</fullName>
    </submittedName>
</protein>
<dbReference type="AlphaFoldDB" id="A0A239YYC3"/>
<dbReference type="SUPFAM" id="SSF56281">
    <property type="entry name" value="Metallo-hydrolase/oxidoreductase"/>
    <property type="match status" value="1"/>
</dbReference>
<evidence type="ECO:0000256" key="2">
    <source>
        <dbReference type="ARBA" id="ARBA00022723"/>
    </source>
</evidence>
<keyword evidence="4" id="KW-0862">Zinc</keyword>
<organism evidence="6 7">
    <name type="scientific">Veillonella rodentium</name>
    <dbReference type="NCBI Taxonomy" id="248315"/>
    <lineage>
        <taxon>Bacteria</taxon>
        <taxon>Bacillati</taxon>
        <taxon>Bacillota</taxon>
        <taxon>Negativicutes</taxon>
        <taxon>Veillonellales</taxon>
        <taxon>Veillonellaceae</taxon>
        <taxon>Veillonella</taxon>
    </lineage>
</organism>
<accession>A0A239YYC3</accession>
<dbReference type="GO" id="GO:0016787">
    <property type="term" value="F:hydrolase activity"/>
    <property type="evidence" value="ECO:0007669"/>
    <property type="project" value="UniProtKB-KW"/>
</dbReference>
<comment type="cofactor">
    <cofactor evidence="1">
        <name>Zn(2+)</name>
        <dbReference type="ChEBI" id="CHEBI:29105"/>
    </cofactor>
</comment>
<dbReference type="PANTHER" id="PTHR46233">
    <property type="entry name" value="HYDROXYACYLGLUTATHIONE HYDROLASE GLOC"/>
    <property type="match status" value="1"/>
</dbReference>
<dbReference type="SMART" id="SM00849">
    <property type="entry name" value="Lactamase_B"/>
    <property type="match status" value="1"/>
</dbReference>
<gene>
    <name evidence="6" type="ORF">SAMEA44547418_00832</name>
</gene>
<dbReference type="InterPro" id="IPR051453">
    <property type="entry name" value="MBL_Glyoxalase_II"/>
</dbReference>
<dbReference type="Gene3D" id="3.60.15.10">
    <property type="entry name" value="Ribonuclease Z/Hydroxyacylglutathione hydrolase-like"/>
    <property type="match status" value="1"/>
</dbReference>
<evidence type="ECO:0000256" key="1">
    <source>
        <dbReference type="ARBA" id="ARBA00001947"/>
    </source>
</evidence>
<dbReference type="EMBL" id="LT906470">
    <property type="protein sequence ID" value="SNV63573.1"/>
    <property type="molecule type" value="Genomic_DNA"/>
</dbReference>
<feature type="domain" description="Metallo-beta-lactamase" evidence="5">
    <location>
        <begin position="12"/>
        <end position="180"/>
    </location>
</feature>
<dbReference type="PANTHER" id="PTHR46233:SF3">
    <property type="entry name" value="HYDROXYACYLGLUTATHIONE HYDROLASE GLOC"/>
    <property type="match status" value="1"/>
</dbReference>
<dbReference type="InterPro" id="IPR036866">
    <property type="entry name" value="RibonucZ/Hydroxyglut_hydro"/>
</dbReference>
<dbReference type="KEGG" id="vrm:44547418_00832"/>
<keyword evidence="3 6" id="KW-0378">Hydrolase</keyword>
<dbReference type="InterPro" id="IPR001279">
    <property type="entry name" value="Metallo-B-lactamas"/>
</dbReference>
<dbReference type="Proteomes" id="UP000214973">
    <property type="component" value="Chromosome 1"/>
</dbReference>
<evidence type="ECO:0000313" key="7">
    <source>
        <dbReference type="Proteomes" id="UP000214973"/>
    </source>
</evidence>
<sequence length="198" mass="22353">MQIIKRPLGLYKANCYVLIQDGKSLIIDPGFHSHHIIDMVGDSQPLAVLLTHGHCDHVSALDDICEHYHIPAYLHPEDQELLQLIRRRPSVYKKKMYTDCEDLLPGELNLNPFTITVHHTPGHSAGSVCLEIGEYLFTGDTLFKQNVGNTDNYNGNASQLLDSIRYLLSLPKNLIVEPGHKGSTTLQNEERFMKNLLL</sequence>
<reference evidence="6 7" key="1">
    <citation type="submission" date="2017-06" db="EMBL/GenBank/DDBJ databases">
        <authorList>
            <consortium name="Pathogen Informatics"/>
        </authorList>
    </citation>
    <scope>NUCLEOTIDE SEQUENCE [LARGE SCALE GENOMIC DNA]</scope>
    <source>
        <strain evidence="6 7">NCTC12018</strain>
    </source>
</reference>
<evidence type="ECO:0000256" key="3">
    <source>
        <dbReference type="ARBA" id="ARBA00022801"/>
    </source>
</evidence>
<evidence type="ECO:0000313" key="6">
    <source>
        <dbReference type="EMBL" id="SNV63573.1"/>
    </source>
</evidence>
<dbReference type="RefSeq" id="WP_095065816.1">
    <property type="nucleotide sequence ID" value="NZ_LT906470.1"/>
</dbReference>
<evidence type="ECO:0000256" key="4">
    <source>
        <dbReference type="ARBA" id="ARBA00022833"/>
    </source>
</evidence>
<keyword evidence="2" id="KW-0479">Metal-binding</keyword>
<keyword evidence="7" id="KW-1185">Reference proteome</keyword>
<name>A0A239YYC3_9FIRM</name>
<proteinExistence type="predicted"/>